<dbReference type="Pfam" id="PF05437">
    <property type="entry name" value="AzlD"/>
    <property type="match status" value="1"/>
</dbReference>
<gene>
    <name evidence="2" type="ORF">ASZ90_012781</name>
</gene>
<comment type="caution">
    <text evidence="2">The sequence shown here is derived from an EMBL/GenBank/DDBJ whole genome shotgun (WGS) entry which is preliminary data.</text>
</comment>
<keyword evidence="1" id="KW-0812">Transmembrane</keyword>
<proteinExistence type="predicted"/>
<sequence>MLDDEYQYLILVLGMGLVTYIPRWFPLFFLSQQRLPRWFIEWLDLIPVAILSALIFSDLFVTGSPRQLDVFQPKSMVAIPTFLFALKTRSLGGTVIVGMALFWLATTFF</sequence>
<keyword evidence="1" id="KW-0472">Membrane</keyword>
<keyword evidence="1" id="KW-1133">Transmembrane helix</keyword>
<protein>
    <submittedName>
        <fullName evidence="2">Branched-chain amino acid transport protein azld</fullName>
    </submittedName>
</protein>
<feature type="transmembrane region" description="Helical" evidence="1">
    <location>
        <begin position="6"/>
        <end position="30"/>
    </location>
</feature>
<dbReference type="EMBL" id="LNQE01001436">
    <property type="protein sequence ID" value="KUG17510.1"/>
    <property type="molecule type" value="Genomic_DNA"/>
</dbReference>
<feature type="transmembrane region" description="Helical" evidence="1">
    <location>
        <begin position="82"/>
        <end position="105"/>
    </location>
</feature>
<feature type="transmembrane region" description="Helical" evidence="1">
    <location>
        <begin position="42"/>
        <end position="62"/>
    </location>
</feature>
<organism evidence="2">
    <name type="scientific">hydrocarbon metagenome</name>
    <dbReference type="NCBI Taxonomy" id="938273"/>
    <lineage>
        <taxon>unclassified sequences</taxon>
        <taxon>metagenomes</taxon>
        <taxon>ecological metagenomes</taxon>
    </lineage>
</organism>
<evidence type="ECO:0000256" key="1">
    <source>
        <dbReference type="SAM" id="Phobius"/>
    </source>
</evidence>
<dbReference type="InterPro" id="IPR008407">
    <property type="entry name" value="Brnchd-chn_aa_trnsp_AzlD"/>
</dbReference>
<name>A0A0W8F9F3_9ZZZZ</name>
<evidence type="ECO:0000313" key="2">
    <source>
        <dbReference type="EMBL" id="KUG17510.1"/>
    </source>
</evidence>
<dbReference type="AlphaFoldDB" id="A0A0W8F9F3"/>
<accession>A0A0W8F9F3</accession>
<reference evidence="2" key="1">
    <citation type="journal article" date="2015" name="Proc. Natl. Acad. Sci. U.S.A.">
        <title>Networks of energetic and metabolic interactions define dynamics in microbial communities.</title>
        <authorList>
            <person name="Embree M."/>
            <person name="Liu J.K."/>
            <person name="Al-Bassam M.M."/>
            <person name="Zengler K."/>
        </authorList>
    </citation>
    <scope>NUCLEOTIDE SEQUENCE</scope>
</reference>